<keyword evidence="1" id="KW-0233">DNA recombination</keyword>
<evidence type="ECO:0000313" key="3">
    <source>
        <dbReference type="Proteomes" id="UP000198683"/>
    </source>
</evidence>
<keyword evidence="3" id="KW-1185">Reference proteome</keyword>
<reference evidence="2 3" key="1">
    <citation type="submission" date="2016-10" db="EMBL/GenBank/DDBJ databases">
        <authorList>
            <person name="de Groot N.N."/>
        </authorList>
    </citation>
    <scope>NUCLEOTIDE SEQUENCE [LARGE SCALE GENOMIC DNA]</scope>
    <source>
        <strain evidence="2 3">CGMCC 4.5681</strain>
    </source>
</reference>
<sequence length="57" mass="6195">MEPDNLRRSWGTIRKAAGLGDMRFHDLRHTCVTLLLNLGVPPRSSSTSSATATSKSP</sequence>
<gene>
    <name evidence="2" type="ORF">SAMN05421874_1227</name>
</gene>
<dbReference type="AlphaFoldDB" id="A0A1G9K8B3"/>
<dbReference type="SUPFAM" id="SSF56349">
    <property type="entry name" value="DNA breaking-rejoining enzymes"/>
    <property type="match status" value="1"/>
</dbReference>
<dbReference type="GO" id="GO:0006310">
    <property type="term" value="P:DNA recombination"/>
    <property type="evidence" value="ECO:0007669"/>
    <property type="project" value="UniProtKB-KW"/>
</dbReference>
<accession>A0A1G9K8B3</accession>
<dbReference type="STRING" id="683260.SAMN05421874_1227"/>
<dbReference type="EMBL" id="FNFB01000022">
    <property type="protein sequence ID" value="SDL46140.1"/>
    <property type="molecule type" value="Genomic_DNA"/>
</dbReference>
<name>A0A1G9K8B3_9ACTN</name>
<organism evidence="2 3">
    <name type="scientific">Nonomuraea maritima</name>
    <dbReference type="NCBI Taxonomy" id="683260"/>
    <lineage>
        <taxon>Bacteria</taxon>
        <taxon>Bacillati</taxon>
        <taxon>Actinomycetota</taxon>
        <taxon>Actinomycetes</taxon>
        <taxon>Streptosporangiales</taxon>
        <taxon>Streptosporangiaceae</taxon>
        <taxon>Nonomuraea</taxon>
    </lineage>
</organism>
<protein>
    <submittedName>
        <fullName evidence="2">Phage integrase family protein</fullName>
    </submittedName>
</protein>
<dbReference type="Proteomes" id="UP000198683">
    <property type="component" value="Unassembled WGS sequence"/>
</dbReference>
<dbReference type="InterPro" id="IPR013762">
    <property type="entry name" value="Integrase-like_cat_sf"/>
</dbReference>
<dbReference type="GO" id="GO:0015074">
    <property type="term" value="P:DNA integration"/>
    <property type="evidence" value="ECO:0007669"/>
    <property type="project" value="InterPro"/>
</dbReference>
<proteinExistence type="predicted"/>
<dbReference type="GO" id="GO:0003677">
    <property type="term" value="F:DNA binding"/>
    <property type="evidence" value="ECO:0007669"/>
    <property type="project" value="InterPro"/>
</dbReference>
<dbReference type="InterPro" id="IPR011010">
    <property type="entry name" value="DNA_brk_join_enz"/>
</dbReference>
<evidence type="ECO:0000313" key="2">
    <source>
        <dbReference type="EMBL" id="SDL46140.1"/>
    </source>
</evidence>
<dbReference type="Gene3D" id="1.10.443.10">
    <property type="entry name" value="Intergrase catalytic core"/>
    <property type="match status" value="1"/>
</dbReference>
<evidence type="ECO:0000256" key="1">
    <source>
        <dbReference type="ARBA" id="ARBA00023172"/>
    </source>
</evidence>